<gene>
    <name evidence="5" type="ORF">JOC74_002093</name>
</gene>
<proteinExistence type="inferred from homology"/>
<dbReference type="Pfam" id="PF13439">
    <property type="entry name" value="Glyco_transf_4"/>
    <property type="match status" value="1"/>
</dbReference>
<name>A0ABS4CW80_9BACI</name>
<comment type="caution">
    <text evidence="5">The sequence shown here is derived from an EMBL/GenBank/DDBJ whole genome shotgun (WGS) entry which is preliminary data.</text>
</comment>
<evidence type="ECO:0000256" key="1">
    <source>
        <dbReference type="ARBA" id="ARBA00009481"/>
    </source>
</evidence>
<organism evidence="5 6">
    <name type="scientific">Bacillus capparidis</name>
    <dbReference type="NCBI Taxonomy" id="1840411"/>
    <lineage>
        <taxon>Bacteria</taxon>
        <taxon>Bacillati</taxon>
        <taxon>Bacillota</taxon>
        <taxon>Bacilli</taxon>
        <taxon>Bacillales</taxon>
        <taxon>Bacillaceae</taxon>
        <taxon>Bacillus</taxon>
    </lineage>
</organism>
<feature type="domain" description="Glycosyltransferase subfamily 4-like N-terminal" evidence="4">
    <location>
        <begin position="104"/>
        <end position="173"/>
    </location>
</feature>
<evidence type="ECO:0000313" key="6">
    <source>
        <dbReference type="Proteomes" id="UP000674416"/>
    </source>
</evidence>
<protein>
    <submittedName>
        <fullName evidence="5">Glycosyltransferase involved in cell wall biosynthesis</fullName>
    </submittedName>
</protein>
<keyword evidence="6" id="KW-1185">Reference proteome</keyword>
<dbReference type="PANTHER" id="PTHR46401:SF2">
    <property type="entry name" value="GLYCOSYLTRANSFERASE WBBK-RELATED"/>
    <property type="match status" value="1"/>
</dbReference>
<dbReference type="RefSeq" id="WP_053604463.1">
    <property type="nucleotide sequence ID" value="NZ_JAFDST010000002.1"/>
</dbReference>
<dbReference type="InterPro" id="IPR001296">
    <property type="entry name" value="Glyco_trans_1"/>
</dbReference>
<sequence length="362" mass="41488">MRELIVDARMINASGIGTYLKNILPYMFERFKKQDNVRITLLYNSEDKETIQKYSAKGTDIKLEAVDKGIYSISEQLYFLKKKYSKNTVFWSPHYNIPYFYNGDLIVTVHDVYHLDDPLGTLSKAEKAYAKIFFTRIRKKAKKVITISNFSKDRLLEQAKIKQNVEVIYNGVSDVWRQYETFEAKGFKYFIYVGNVKPHKNLQVLLAAFTELKLPDYKLVIVGKKEGFINGDQETSSRIDNENIIFTGRVSDEELMSYVKSAEALIFPSLYEGFGLPPIEAMAMGCPTIVSNAASIPEVSGDASLYFDPLNKEDLKQQMLTLINDDKLRAELVKKGIAHAEKFKWKDAAKSTIKIIEEVVLR</sequence>
<evidence type="ECO:0000256" key="2">
    <source>
        <dbReference type="ARBA" id="ARBA00022679"/>
    </source>
</evidence>
<dbReference type="Gene3D" id="3.40.50.2000">
    <property type="entry name" value="Glycogen Phosphorylase B"/>
    <property type="match status" value="2"/>
</dbReference>
<dbReference type="Pfam" id="PF00534">
    <property type="entry name" value="Glycos_transf_1"/>
    <property type="match status" value="1"/>
</dbReference>
<dbReference type="Proteomes" id="UP000674416">
    <property type="component" value="Unassembled WGS sequence"/>
</dbReference>
<feature type="domain" description="Glycosyl transferase family 1" evidence="3">
    <location>
        <begin position="183"/>
        <end position="336"/>
    </location>
</feature>
<keyword evidence="2" id="KW-0808">Transferase</keyword>
<dbReference type="InterPro" id="IPR028098">
    <property type="entry name" value="Glyco_trans_4-like_N"/>
</dbReference>
<accession>A0ABS4CW80</accession>
<evidence type="ECO:0000259" key="3">
    <source>
        <dbReference type="Pfam" id="PF00534"/>
    </source>
</evidence>
<comment type="similarity">
    <text evidence="1">Belongs to the glycosyltransferase group 1 family. Glycosyltransferase 4 subfamily.</text>
</comment>
<reference evidence="5 6" key="1">
    <citation type="submission" date="2021-01" db="EMBL/GenBank/DDBJ databases">
        <title>Genomic Encyclopedia of Type Strains, Phase IV (KMG-IV): sequencing the most valuable type-strain genomes for metagenomic binning, comparative biology and taxonomic classification.</title>
        <authorList>
            <person name="Goeker M."/>
        </authorList>
    </citation>
    <scope>NUCLEOTIDE SEQUENCE [LARGE SCALE GENOMIC DNA]</scope>
    <source>
        <strain evidence="5 6">DSM 103394</strain>
    </source>
</reference>
<evidence type="ECO:0000259" key="4">
    <source>
        <dbReference type="Pfam" id="PF13439"/>
    </source>
</evidence>
<dbReference type="SUPFAM" id="SSF53756">
    <property type="entry name" value="UDP-Glycosyltransferase/glycogen phosphorylase"/>
    <property type="match status" value="1"/>
</dbReference>
<dbReference type="CDD" id="cd03809">
    <property type="entry name" value="GT4_MtfB-like"/>
    <property type="match status" value="1"/>
</dbReference>
<dbReference type="EMBL" id="JAFDST010000002">
    <property type="protein sequence ID" value="MBP1081600.1"/>
    <property type="molecule type" value="Genomic_DNA"/>
</dbReference>
<dbReference type="PANTHER" id="PTHR46401">
    <property type="entry name" value="GLYCOSYLTRANSFERASE WBBK-RELATED"/>
    <property type="match status" value="1"/>
</dbReference>
<evidence type="ECO:0000313" key="5">
    <source>
        <dbReference type="EMBL" id="MBP1081600.1"/>
    </source>
</evidence>